<gene>
    <name evidence="2" type="ORF">AWH56_013310</name>
</gene>
<sequence length="114" mass="13470">MVLLYLTKFPRKIEKQPIYILKWVAVSSICEFIVFKQGLLFFKRGWNIGWSALLYLKMYVYSYFFKEHKLTVLGLSIITTVTALKIFNVPLRNDQLKGPLAIPFLKKKKKFISF</sequence>
<feature type="transmembrane region" description="Helical" evidence="1">
    <location>
        <begin position="20"/>
        <end position="42"/>
    </location>
</feature>
<dbReference type="EMBL" id="CP063356">
    <property type="protein sequence ID" value="QOY38418.1"/>
    <property type="molecule type" value="Genomic_DNA"/>
</dbReference>
<evidence type="ECO:0000313" key="2">
    <source>
        <dbReference type="EMBL" id="QOY38418.1"/>
    </source>
</evidence>
<accession>A0A7S7RDW0</accession>
<dbReference type="AlphaFoldDB" id="A0A7S7RDW0"/>
<keyword evidence="1" id="KW-0812">Transmembrane</keyword>
<reference evidence="2" key="3">
    <citation type="submission" date="2020-10" db="EMBL/GenBank/DDBJ databases">
        <authorList>
            <person name="Bassil N.M."/>
            <person name="Lloyd J.R."/>
        </authorList>
    </citation>
    <scope>NUCLEOTIDE SEQUENCE</scope>
    <source>
        <strain evidence="2">NB2006</strain>
    </source>
</reference>
<keyword evidence="1" id="KW-1133">Transmembrane helix</keyword>
<organism evidence="2">
    <name type="scientific">Anaerobacillus isosaccharinicus</name>
    <dbReference type="NCBI Taxonomy" id="1532552"/>
    <lineage>
        <taxon>Bacteria</taxon>
        <taxon>Bacillati</taxon>
        <taxon>Bacillota</taxon>
        <taxon>Bacilli</taxon>
        <taxon>Bacillales</taxon>
        <taxon>Bacillaceae</taxon>
        <taxon>Anaerobacillus</taxon>
    </lineage>
</organism>
<reference evidence="2" key="2">
    <citation type="journal article" date="2019" name="Int. J. Syst. Evol. Microbiol.">
        <title>Anaerobacillus isosaccharinicus sp. nov., an alkaliphilic bacterium which degrades isosaccharinic acid.</title>
        <authorList>
            <person name="Bassil N.M."/>
            <person name="Lloyd J.R."/>
        </authorList>
    </citation>
    <scope>NUCLEOTIDE SEQUENCE [LARGE SCALE GENOMIC DNA]</scope>
    <source>
        <strain evidence="2">NB2006</strain>
    </source>
</reference>
<reference evidence="2" key="1">
    <citation type="journal article" date="2017" name="Genome Announc.">
        <title>Draft Genome Sequences of Four Alkaliphilic Bacteria Belonging to the Anaerobacillus Genus.</title>
        <authorList>
            <person name="Bassil N.M."/>
            <person name="Lloyd J.R."/>
        </authorList>
    </citation>
    <scope>NUCLEOTIDE SEQUENCE [LARGE SCALE GENOMIC DNA]</scope>
    <source>
        <strain evidence="2">NB2006</strain>
    </source>
</reference>
<protein>
    <submittedName>
        <fullName evidence="2">Uncharacterized protein</fullName>
    </submittedName>
</protein>
<feature type="transmembrane region" description="Helical" evidence="1">
    <location>
        <begin position="72"/>
        <end position="91"/>
    </location>
</feature>
<feature type="transmembrane region" description="Helical" evidence="1">
    <location>
        <begin position="48"/>
        <end position="65"/>
    </location>
</feature>
<evidence type="ECO:0000256" key="1">
    <source>
        <dbReference type="SAM" id="Phobius"/>
    </source>
</evidence>
<name>A0A7S7RDW0_9BACI</name>
<proteinExistence type="predicted"/>
<keyword evidence="1" id="KW-0472">Membrane</keyword>